<dbReference type="EMBL" id="FO082051">
    <property type="protein sequence ID" value="CCE81809.1"/>
    <property type="molecule type" value="Genomic_DNA"/>
</dbReference>
<proteinExistence type="inferred from homology"/>
<keyword evidence="9" id="KW-1185">Reference proteome</keyword>
<dbReference type="eggNOG" id="ENOG502QUGF">
    <property type="taxonomic scope" value="Eukaryota"/>
</dbReference>
<feature type="transmembrane region" description="Helical" evidence="7">
    <location>
        <begin position="70"/>
        <end position="92"/>
    </location>
</feature>
<dbReference type="Gene3D" id="1.20.1080.10">
    <property type="entry name" value="Glycerol uptake facilitator protein"/>
    <property type="match status" value="1"/>
</dbReference>
<name>G8YF60_PICSO</name>
<evidence type="ECO:0000256" key="2">
    <source>
        <dbReference type="ARBA" id="ARBA00022692"/>
    </source>
</evidence>
<dbReference type="GO" id="GO:0015707">
    <property type="term" value="P:nitrite transport"/>
    <property type="evidence" value="ECO:0007669"/>
    <property type="project" value="TreeGrafter"/>
</dbReference>
<evidence type="ECO:0000256" key="7">
    <source>
        <dbReference type="SAM" id="Phobius"/>
    </source>
</evidence>
<dbReference type="HOGENOM" id="CLU_020549_1_0_1"/>
<dbReference type="Pfam" id="PF01226">
    <property type="entry name" value="Form_Nir_trans"/>
    <property type="match status" value="1"/>
</dbReference>
<keyword evidence="4 7" id="KW-0472">Membrane</keyword>
<feature type="region of interest" description="Disordered" evidence="6">
    <location>
        <begin position="298"/>
        <end position="350"/>
    </location>
</feature>
<dbReference type="PANTHER" id="PTHR30520:SF6">
    <property type="entry name" value="FORMATE_NITRATE FAMILY TRANSPORTER (EUROFUNG)"/>
    <property type="match status" value="1"/>
</dbReference>
<keyword evidence="2 7" id="KW-0812">Transmembrane</keyword>
<evidence type="ECO:0000256" key="6">
    <source>
        <dbReference type="SAM" id="MobiDB-lite"/>
    </source>
</evidence>
<feature type="compositionally biased region" description="Acidic residues" evidence="6">
    <location>
        <begin position="405"/>
        <end position="415"/>
    </location>
</feature>
<feature type="region of interest" description="Disordered" evidence="6">
    <location>
        <begin position="433"/>
        <end position="494"/>
    </location>
</feature>
<accession>G8YF60</accession>
<evidence type="ECO:0000256" key="4">
    <source>
        <dbReference type="ARBA" id="ARBA00023136"/>
    </source>
</evidence>
<evidence type="ECO:0000313" key="8">
    <source>
        <dbReference type="EMBL" id="CCE81809.1"/>
    </source>
</evidence>
<feature type="transmembrane region" description="Helical" evidence="7">
    <location>
        <begin position="189"/>
        <end position="209"/>
    </location>
</feature>
<dbReference type="FunCoup" id="G8YF60">
    <property type="interactions" value="29"/>
</dbReference>
<sequence>MGQEDFYISNYEAALSVVATSMKKARLSIVVLIVNSFIGGLVFSVGGMLSDTIQGLSPDLNASNPGIMKMLSGSFYPIGLFYVVILGVDLFNSNILYFSVGLFRRGVSIVDCLVSWVVSYLFNLVGTIFVCYIICHFSFMSSEEQFKAASYDVLLEKCSFSFVENLIKGMAGNFFVCLAVYLSLMAKPLHVRFFLLFLPVFTFVSLNFSHAVADFYVLIIGLINSGPSLIGKAIWKVMIPVALGNIIGGMFFSFMIPFYLHLYVVESDQDKLNLPEYDLRDEQPNLINDSRVVKGKFPQYDDEEKDDRDSLKASDEPSISNHDFTSSDSVRLNEGATVPQPYYGSQNTLSRRASRSSILTRYTTASSRYNKKSPRKVFPIYGMNPPTKREASIASNRKAVRTSEDVPDNIPEDFDDTASAEFVTDRIKHMLSRRPSSVKRGDIESRNSLPNIALGAQRSRASVSPPSDPNVANDLNLKRCVTSPPPSHNKLYKN</sequence>
<feature type="transmembrane region" description="Helical" evidence="7">
    <location>
        <begin position="159"/>
        <end position="182"/>
    </location>
</feature>
<evidence type="ECO:0000313" key="9">
    <source>
        <dbReference type="Proteomes" id="UP000005222"/>
    </source>
</evidence>
<keyword evidence="3 7" id="KW-1133">Transmembrane helix</keyword>
<dbReference type="GO" id="GO:0015513">
    <property type="term" value="F:high-affinity secondary active nitrite transmembrane transporter activity"/>
    <property type="evidence" value="ECO:0007669"/>
    <property type="project" value="TreeGrafter"/>
</dbReference>
<dbReference type="OMA" id="RNPGIVN"/>
<evidence type="ECO:0000256" key="1">
    <source>
        <dbReference type="ARBA" id="ARBA00004141"/>
    </source>
</evidence>
<protein>
    <submittedName>
        <fullName evidence="8">Piso0_002481 protein</fullName>
    </submittedName>
</protein>
<gene>
    <name evidence="8" type="primary">Piso0_002481</name>
    <name evidence="8" type="ORF">GNLVRS01_PISO0I11118g</name>
</gene>
<feature type="transmembrane region" description="Helical" evidence="7">
    <location>
        <begin position="242"/>
        <end position="264"/>
    </location>
</feature>
<feature type="transmembrane region" description="Helical" evidence="7">
    <location>
        <begin position="113"/>
        <end position="139"/>
    </location>
</feature>
<evidence type="ECO:0000256" key="5">
    <source>
        <dbReference type="ARBA" id="ARBA00049660"/>
    </source>
</evidence>
<dbReference type="OrthoDB" id="4829at2759"/>
<comment type="subcellular location">
    <subcellularLocation>
        <location evidence="1">Membrane</location>
        <topology evidence="1">Multi-pass membrane protein</topology>
    </subcellularLocation>
</comment>
<feature type="compositionally biased region" description="Polar residues" evidence="6">
    <location>
        <begin position="317"/>
        <end position="330"/>
    </location>
</feature>
<dbReference type="PANTHER" id="PTHR30520">
    <property type="entry name" value="FORMATE TRANSPORTER-RELATED"/>
    <property type="match status" value="1"/>
</dbReference>
<dbReference type="InParanoid" id="G8YF60"/>
<dbReference type="InterPro" id="IPR023271">
    <property type="entry name" value="Aquaporin-like"/>
</dbReference>
<dbReference type="AlphaFoldDB" id="G8YF60"/>
<dbReference type="InterPro" id="IPR000292">
    <property type="entry name" value="For/NO2_transpt"/>
</dbReference>
<feature type="transmembrane region" description="Helical" evidence="7">
    <location>
        <begin position="215"/>
        <end position="235"/>
    </location>
</feature>
<organism evidence="8 9">
    <name type="scientific">Pichia sorbitophila (strain ATCC MYA-4447 / BCRC 22081 / CBS 7064 / NBRC 10061 / NRRL Y-12695)</name>
    <name type="common">Hybrid yeast</name>
    <dbReference type="NCBI Taxonomy" id="559304"/>
    <lineage>
        <taxon>Eukaryota</taxon>
        <taxon>Fungi</taxon>
        <taxon>Dikarya</taxon>
        <taxon>Ascomycota</taxon>
        <taxon>Saccharomycotina</taxon>
        <taxon>Pichiomycetes</taxon>
        <taxon>Debaryomycetaceae</taxon>
        <taxon>Millerozyma</taxon>
    </lineage>
</organism>
<feature type="region of interest" description="Disordered" evidence="6">
    <location>
        <begin position="395"/>
        <end position="415"/>
    </location>
</feature>
<dbReference type="GO" id="GO:0005886">
    <property type="term" value="C:plasma membrane"/>
    <property type="evidence" value="ECO:0007669"/>
    <property type="project" value="TreeGrafter"/>
</dbReference>
<dbReference type="STRING" id="559304.G8YF60"/>
<reference evidence="8 9" key="1">
    <citation type="journal article" date="2012" name="G3 (Bethesda)">
        <title>Pichia sorbitophila, an interspecies yeast hybrid reveals early steps of genome resolution following polyploidization.</title>
        <authorList>
            <person name="Leh Louis V."/>
            <person name="Despons L."/>
            <person name="Friedrich A."/>
            <person name="Martin T."/>
            <person name="Durrens P."/>
            <person name="Casaregola S."/>
            <person name="Neuveglise C."/>
            <person name="Fairhead C."/>
            <person name="Marck C."/>
            <person name="Cruz J.A."/>
            <person name="Straub M.L."/>
            <person name="Kugler V."/>
            <person name="Sacerdot C."/>
            <person name="Uzunov Z."/>
            <person name="Thierry A."/>
            <person name="Weiss S."/>
            <person name="Bleykasten C."/>
            <person name="De Montigny J."/>
            <person name="Jacques N."/>
            <person name="Jung P."/>
            <person name="Lemaire M."/>
            <person name="Mallet S."/>
            <person name="Morel G."/>
            <person name="Richard G.F."/>
            <person name="Sarkar A."/>
            <person name="Savel G."/>
            <person name="Schacherer J."/>
            <person name="Seret M.L."/>
            <person name="Talla E."/>
            <person name="Samson G."/>
            <person name="Jubin C."/>
            <person name="Poulain J."/>
            <person name="Vacherie B."/>
            <person name="Barbe V."/>
            <person name="Pelletier E."/>
            <person name="Sherman D.J."/>
            <person name="Westhof E."/>
            <person name="Weissenbach J."/>
            <person name="Baret P.V."/>
            <person name="Wincker P."/>
            <person name="Gaillardin C."/>
            <person name="Dujon B."/>
            <person name="Souciet J.L."/>
        </authorList>
    </citation>
    <scope>NUCLEOTIDE SEQUENCE [LARGE SCALE GENOMIC DNA]</scope>
    <source>
        <strain evidence="9">ATCC MYA-4447 / BCRC 22081 / CBS 7064 / NBRC 10061 / NRRL Y-12695</strain>
    </source>
</reference>
<evidence type="ECO:0000256" key="3">
    <source>
        <dbReference type="ARBA" id="ARBA00022989"/>
    </source>
</evidence>
<comment type="similarity">
    <text evidence="5">Belongs to the FNT transporter (TC 1.A.16) family.</text>
</comment>
<dbReference type="Proteomes" id="UP000005222">
    <property type="component" value="Chromosome I"/>
</dbReference>
<feature type="transmembrane region" description="Helical" evidence="7">
    <location>
        <begin position="29"/>
        <end position="50"/>
    </location>
</feature>